<evidence type="ECO:0000313" key="2">
    <source>
        <dbReference type="Proteomes" id="UP000193664"/>
    </source>
</evidence>
<sequence>MSIRQAVRLNPPAPPQSGKIILVGRTGYAFRLLADGTAQLIELTVNGTFTLAGIQAKDLETFAYLLQNEIGGTR</sequence>
<gene>
    <name evidence="1" type="ORF">AD0028_0751</name>
</gene>
<organism evidence="1 2">
    <name type="scientific">Bifidobacterium adolescentis</name>
    <dbReference type="NCBI Taxonomy" id="1680"/>
    <lineage>
        <taxon>Bacteria</taxon>
        <taxon>Bacillati</taxon>
        <taxon>Actinomycetota</taxon>
        <taxon>Actinomycetes</taxon>
        <taxon>Bifidobacteriales</taxon>
        <taxon>Bifidobacteriaceae</taxon>
        <taxon>Bifidobacterium</taxon>
    </lineage>
</organism>
<evidence type="ECO:0000313" key="1">
    <source>
        <dbReference type="EMBL" id="OSG95511.1"/>
    </source>
</evidence>
<name>A0A1X2ZMY7_BIFAD</name>
<comment type="caution">
    <text evidence="1">The sequence shown here is derived from an EMBL/GenBank/DDBJ whole genome shotgun (WGS) entry which is preliminary data.</text>
</comment>
<dbReference type="EMBL" id="LNKF01000002">
    <property type="protein sequence ID" value="OSG95511.1"/>
    <property type="molecule type" value="Genomic_DNA"/>
</dbReference>
<dbReference type="RefSeq" id="WP_085408264.1">
    <property type="nucleotide sequence ID" value="NZ_LNKF01000002.1"/>
</dbReference>
<protein>
    <submittedName>
        <fullName evidence="1">Uncharacterized protein</fullName>
    </submittedName>
</protein>
<reference evidence="1 2" key="1">
    <citation type="journal article" date="2016" name="Sci. Rep.">
        <title>Evaluation of genetic diversity among strains of the human gut commensal Bifidobacterium adolescentis.</title>
        <authorList>
            <person name="Duranti S."/>
            <person name="Milani C."/>
            <person name="Lugli G.A."/>
            <person name="Mancabelli L."/>
            <person name="Turroni F."/>
            <person name="Ferrario C."/>
            <person name="Mangifesta M."/>
            <person name="Viappiani A."/>
            <person name="Sanchez B."/>
            <person name="Margolles A."/>
            <person name="van Sinderen D."/>
            <person name="Ventura M."/>
        </authorList>
    </citation>
    <scope>NUCLEOTIDE SEQUENCE [LARGE SCALE GENOMIC DNA]</scope>
    <source>
        <strain evidence="1 2">AD2-8</strain>
    </source>
</reference>
<dbReference type="AlphaFoldDB" id="A0A1X2ZMY7"/>
<accession>A0A1X2ZMY7</accession>
<proteinExistence type="predicted"/>
<dbReference type="Proteomes" id="UP000193664">
    <property type="component" value="Unassembled WGS sequence"/>
</dbReference>